<evidence type="ECO:0000256" key="3">
    <source>
        <dbReference type="ARBA" id="ARBA00022692"/>
    </source>
</evidence>
<feature type="transmembrane region" description="Helical" evidence="8">
    <location>
        <begin position="74"/>
        <end position="96"/>
    </location>
</feature>
<dbReference type="Pfam" id="PF06472">
    <property type="entry name" value="ABC_membrane_2"/>
    <property type="match status" value="1"/>
</dbReference>
<dbReference type="InterPro" id="IPR003439">
    <property type="entry name" value="ABC_transporter-like_ATP-bd"/>
</dbReference>
<reference evidence="10 11" key="1">
    <citation type="submission" date="2021-06" db="EMBL/GenBank/DDBJ databases">
        <authorList>
            <person name="Kallberg Y."/>
            <person name="Tangrot J."/>
            <person name="Rosling A."/>
        </authorList>
    </citation>
    <scope>NUCLEOTIDE SEQUENCE [LARGE SCALE GENOMIC DNA]</scope>
    <source>
        <strain evidence="10 11">120-4 pot B 10/14</strain>
    </source>
</reference>
<comment type="caution">
    <text evidence="10">The sequence shown here is derived from an EMBL/GenBank/DDBJ whole genome shotgun (WGS) entry which is preliminary data.</text>
</comment>
<comment type="similarity">
    <text evidence="1">Belongs to the ABC transporter superfamily. ABCD family. Peroxisomal fatty acyl CoA transporter (TC 3.A.1.203) subfamily.</text>
</comment>
<dbReference type="PANTHER" id="PTHR11384:SF59">
    <property type="entry name" value="LYSOSOMAL COBALAMIN TRANSPORTER ABCD4"/>
    <property type="match status" value="1"/>
</dbReference>
<keyword evidence="5" id="KW-0067">ATP-binding</keyword>
<evidence type="ECO:0000259" key="9">
    <source>
        <dbReference type="PROSITE" id="PS50893"/>
    </source>
</evidence>
<evidence type="ECO:0000313" key="11">
    <source>
        <dbReference type="Proteomes" id="UP000789901"/>
    </source>
</evidence>
<feature type="transmembrane region" description="Helical" evidence="8">
    <location>
        <begin position="226"/>
        <end position="248"/>
    </location>
</feature>
<dbReference type="SUPFAM" id="SSF90123">
    <property type="entry name" value="ABC transporter transmembrane region"/>
    <property type="match status" value="1"/>
</dbReference>
<evidence type="ECO:0000256" key="6">
    <source>
        <dbReference type="ARBA" id="ARBA00022989"/>
    </source>
</evidence>
<evidence type="ECO:0000256" key="8">
    <source>
        <dbReference type="SAM" id="Phobius"/>
    </source>
</evidence>
<evidence type="ECO:0000256" key="5">
    <source>
        <dbReference type="ARBA" id="ARBA00022840"/>
    </source>
</evidence>
<sequence length="547" mass="62703">MSLLSLNHEYQRVPTDDNNIKGAETRTTRPIPLDVIERNNRAAKNQTSFDRLFCKRFFRICKILFSRSNPDGNLIGIWFIFIFASLINEIAVYFAGSIPSRFYIILISKDLDGLKTLLVFSMLIVLGAGLGKSVVKFVGGIFSLYTRKILTKHLQSKYVNRTTFYRLLTTRPDIDNPDQRITQDVDKFAETLRLICEEIIIAPILIAYYTYLTWVFSGFLGPVLVYSYFLFGIVGSRFLIVPLVNLVFMKEFHEGNFRLLHVRIRHFAESISFSLGENAEHARLNSFFTKILTFTSKIIERELCLQGQLLEAIEDVDNELENVDIDSPFSGQLSGELIITFDQISITTPSGHQLLSDFKFFIEQEKNLMIVGPNGSGKTSLLRVMCGLWPVSRGHIIIPHTNDQRKLFVYLPQTPYLAFGSLRDQITYPMRNDENNNFDAHYGIDWDKMLTPGEQQKLAFARLFFWRPVFAALDESTSMLDSFIESQIFESCKDLGITTITVSHNKNLLKYHDKVLLLDGKGGYSTSDIDIDGCEDVWRWIDGNLRI</sequence>
<keyword evidence="6 8" id="KW-1133">Transmembrane helix</keyword>
<dbReference type="InterPro" id="IPR011527">
    <property type="entry name" value="ABC1_TM_dom"/>
</dbReference>
<evidence type="ECO:0000256" key="7">
    <source>
        <dbReference type="ARBA" id="ARBA00023136"/>
    </source>
</evidence>
<keyword evidence="7 8" id="KW-0472">Membrane</keyword>
<evidence type="ECO:0000313" key="10">
    <source>
        <dbReference type="EMBL" id="CAG8685991.1"/>
    </source>
</evidence>
<feature type="transmembrane region" description="Helical" evidence="8">
    <location>
        <begin position="199"/>
        <end position="220"/>
    </location>
</feature>
<keyword evidence="2" id="KW-0813">Transport</keyword>
<keyword evidence="3 8" id="KW-0812">Transmembrane</keyword>
<dbReference type="Proteomes" id="UP000789901">
    <property type="component" value="Unassembled WGS sequence"/>
</dbReference>
<dbReference type="CDD" id="cd03223">
    <property type="entry name" value="ABCD_peroxisomal_ALDP"/>
    <property type="match status" value="1"/>
</dbReference>
<feature type="transmembrane region" description="Helical" evidence="8">
    <location>
        <begin position="116"/>
        <end position="145"/>
    </location>
</feature>
<dbReference type="EMBL" id="CAJVQB010006539">
    <property type="protein sequence ID" value="CAG8685991.1"/>
    <property type="molecule type" value="Genomic_DNA"/>
</dbReference>
<name>A0ABN7UWH0_GIGMA</name>
<dbReference type="InterPro" id="IPR027417">
    <property type="entry name" value="P-loop_NTPase"/>
</dbReference>
<gene>
    <name evidence="10" type="ORF">GMARGA_LOCUS11260</name>
</gene>
<evidence type="ECO:0000256" key="2">
    <source>
        <dbReference type="ARBA" id="ARBA00022448"/>
    </source>
</evidence>
<organism evidence="10 11">
    <name type="scientific">Gigaspora margarita</name>
    <dbReference type="NCBI Taxonomy" id="4874"/>
    <lineage>
        <taxon>Eukaryota</taxon>
        <taxon>Fungi</taxon>
        <taxon>Fungi incertae sedis</taxon>
        <taxon>Mucoromycota</taxon>
        <taxon>Glomeromycotina</taxon>
        <taxon>Glomeromycetes</taxon>
        <taxon>Diversisporales</taxon>
        <taxon>Gigasporaceae</taxon>
        <taxon>Gigaspora</taxon>
    </lineage>
</organism>
<dbReference type="InterPro" id="IPR050835">
    <property type="entry name" value="ABC_transporter_sub-D"/>
</dbReference>
<feature type="domain" description="ABC transporter" evidence="9">
    <location>
        <begin position="339"/>
        <end position="545"/>
    </location>
</feature>
<dbReference type="SUPFAM" id="SSF52540">
    <property type="entry name" value="P-loop containing nucleoside triphosphate hydrolases"/>
    <property type="match status" value="1"/>
</dbReference>
<dbReference type="InterPro" id="IPR036640">
    <property type="entry name" value="ABC1_TM_sf"/>
</dbReference>
<protein>
    <submittedName>
        <fullName evidence="10">556_t:CDS:1</fullName>
    </submittedName>
</protein>
<dbReference type="PANTHER" id="PTHR11384">
    <property type="entry name" value="ATP-BINDING CASSETTE, SUB-FAMILY D MEMBER"/>
    <property type="match status" value="1"/>
</dbReference>
<dbReference type="InterPro" id="IPR003593">
    <property type="entry name" value="AAA+_ATPase"/>
</dbReference>
<evidence type="ECO:0000256" key="4">
    <source>
        <dbReference type="ARBA" id="ARBA00022741"/>
    </source>
</evidence>
<dbReference type="PROSITE" id="PS50893">
    <property type="entry name" value="ABC_TRANSPORTER_2"/>
    <property type="match status" value="1"/>
</dbReference>
<accession>A0ABN7UWH0</accession>
<keyword evidence="4" id="KW-0547">Nucleotide-binding</keyword>
<evidence type="ECO:0000256" key="1">
    <source>
        <dbReference type="ARBA" id="ARBA00008575"/>
    </source>
</evidence>
<dbReference type="Pfam" id="PF00005">
    <property type="entry name" value="ABC_tran"/>
    <property type="match status" value="1"/>
</dbReference>
<dbReference type="SMART" id="SM00382">
    <property type="entry name" value="AAA"/>
    <property type="match status" value="1"/>
</dbReference>
<keyword evidence="11" id="KW-1185">Reference proteome</keyword>
<dbReference type="Gene3D" id="3.40.50.300">
    <property type="entry name" value="P-loop containing nucleotide triphosphate hydrolases"/>
    <property type="match status" value="1"/>
</dbReference>
<proteinExistence type="inferred from homology"/>